<dbReference type="EMBL" id="DSXI01000088">
    <property type="protein sequence ID" value="HGS04420.1"/>
    <property type="molecule type" value="Genomic_DNA"/>
</dbReference>
<protein>
    <submittedName>
        <fullName evidence="2">MucR family transcriptional regulator</fullName>
    </submittedName>
</protein>
<reference evidence="2" key="1">
    <citation type="journal article" date="2020" name="mSystems">
        <title>Genome- and Community-Level Interaction Insights into Carbon Utilization and Element Cycling Functions of Hydrothermarchaeota in Hydrothermal Sediment.</title>
        <authorList>
            <person name="Zhou Z."/>
            <person name="Liu Y."/>
            <person name="Xu W."/>
            <person name="Pan J."/>
            <person name="Luo Z.H."/>
            <person name="Li M."/>
        </authorList>
    </citation>
    <scope>NUCLEOTIDE SEQUENCE [LARGE SCALE GENOMIC DNA]</scope>
    <source>
        <strain evidence="2">SpSt-548</strain>
    </source>
</reference>
<dbReference type="InterPro" id="IPR041920">
    <property type="entry name" value="ROS/MUCR_sf"/>
</dbReference>
<name>A0A7V4G6R7_9BACT</name>
<dbReference type="Gene3D" id="1.10.10.1550">
    <property type="entry name" value="ROS/MUCR transcriptional regulator protein"/>
    <property type="match status" value="1"/>
</dbReference>
<dbReference type="Pfam" id="PF05443">
    <property type="entry name" value="ROS_MUCR"/>
    <property type="match status" value="1"/>
</dbReference>
<dbReference type="AlphaFoldDB" id="A0A7V4G6R7"/>
<dbReference type="GO" id="GO:0003677">
    <property type="term" value="F:DNA binding"/>
    <property type="evidence" value="ECO:0007669"/>
    <property type="project" value="InterPro"/>
</dbReference>
<dbReference type="GO" id="GO:0006355">
    <property type="term" value="P:regulation of DNA-templated transcription"/>
    <property type="evidence" value="ECO:0007669"/>
    <property type="project" value="InterPro"/>
</dbReference>
<gene>
    <name evidence="2" type="ORF">ENT08_01540</name>
</gene>
<comment type="similarity">
    <text evidence="1">Belongs to the ros/MucR family.</text>
</comment>
<sequence length="145" mass="15822">MSKQYVKLAADIVMANATGKGFTAEQLTHMLKTVAETLENLAEETVAVTVEEQPAVEAKLPRDWKAAIGKNTITCLICGYAGKLLTPHLRSKHQLTPKEYRKQFQIPASVALVSKAYRAKRSKIAKDMGIGAKLQAARRAKKTGA</sequence>
<accession>A0A7V4G6R7</accession>
<evidence type="ECO:0000256" key="1">
    <source>
        <dbReference type="ARBA" id="ARBA00007031"/>
    </source>
</evidence>
<evidence type="ECO:0000313" key="2">
    <source>
        <dbReference type="EMBL" id="HGS04420.1"/>
    </source>
</evidence>
<organism evidence="2">
    <name type="scientific">Desulfobacca acetoxidans</name>
    <dbReference type="NCBI Taxonomy" id="60893"/>
    <lineage>
        <taxon>Bacteria</taxon>
        <taxon>Pseudomonadati</taxon>
        <taxon>Thermodesulfobacteriota</taxon>
        <taxon>Desulfobaccia</taxon>
        <taxon>Desulfobaccales</taxon>
        <taxon>Desulfobaccaceae</taxon>
        <taxon>Desulfobacca</taxon>
    </lineage>
</organism>
<dbReference type="GO" id="GO:0008270">
    <property type="term" value="F:zinc ion binding"/>
    <property type="evidence" value="ECO:0007669"/>
    <property type="project" value="InterPro"/>
</dbReference>
<comment type="caution">
    <text evidence="2">The sequence shown here is derived from an EMBL/GenBank/DDBJ whole genome shotgun (WGS) entry which is preliminary data.</text>
</comment>
<dbReference type="InterPro" id="IPR008807">
    <property type="entry name" value="ROS_MUCR"/>
</dbReference>
<proteinExistence type="inferred from homology"/>